<dbReference type="Proteomes" id="UP001558613">
    <property type="component" value="Unassembled WGS sequence"/>
</dbReference>
<name>A0ABR3MTG7_9TELE</name>
<protein>
    <submittedName>
        <fullName evidence="1">Uncharacterized protein</fullName>
    </submittedName>
</protein>
<reference evidence="1 2" key="1">
    <citation type="submission" date="2023-09" db="EMBL/GenBank/DDBJ databases">
        <authorList>
            <person name="Wang M."/>
        </authorList>
    </citation>
    <scope>NUCLEOTIDE SEQUENCE [LARGE SCALE GENOMIC DNA]</scope>
    <source>
        <strain evidence="1">GT-2023</strain>
        <tissue evidence="1">Liver</tissue>
    </source>
</reference>
<evidence type="ECO:0000313" key="2">
    <source>
        <dbReference type="Proteomes" id="UP001558613"/>
    </source>
</evidence>
<organism evidence="1 2">
    <name type="scientific">Cirrhinus molitorella</name>
    <name type="common">mud carp</name>
    <dbReference type="NCBI Taxonomy" id="172907"/>
    <lineage>
        <taxon>Eukaryota</taxon>
        <taxon>Metazoa</taxon>
        <taxon>Chordata</taxon>
        <taxon>Craniata</taxon>
        <taxon>Vertebrata</taxon>
        <taxon>Euteleostomi</taxon>
        <taxon>Actinopterygii</taxon>
        <taxon>Neopterygii</taxon>
        <taxon>Teleostei</taxon>
        <taxon>Ostariophysi</taxon>
        <taxon>Cypriniformes</taxon>
        <taxon>Cyprinidae</taxon>
        <taxon>Labeoninae</taxon>
        <taxon>Labeonini</taxon>
        <taxon>Cirrhinus</taxon>
    </lineage>
</organism>
<dbReference type="EMBL" id="JAYMGO010000009">
    <property type="protein sequence ID" value="KAL1267938.1"/>
    <property type="molecule type" value="Genomic_DNA"/>
</dbReference>
<evidence type="ECO:0000313" key="1">
    <source>
        <dbReference type="EMBL" id="KAL1267938.1"/>
    </source>
</evidence>
<keyword evidence="2" id="KW-1185">Reference proteome</keyword>
<comment type="caution">
    <text evidence="1">The sequence shown here is derived from an EMBL/GenBank/DDBJ whole genome shotgun (WGS) entry which is preliminary data.</text>
</comment>
<gene>
    <name evidence="1" type="ORF">QQF64_033301</name>
</gene>
<accession>A0ABR3MTG7</accession>
<sequence>MLSADLAAVTIAERAKAAHMLLSHQSGIDRCVRTADSADTLCLRVPYLTSLHKKELPVLEVSAVWCCGSKLSEGAHTELIEMGTVIPLLLSGMWQLFLWPCRM</sequence>
<proteinExistence type="predicted"/>